<gene>
    <name evidence="1" type="ORF">M9H77_14230</name>
</gene>
<comment type="caution">
    <text evidence="1">The sequence shown here is derived from an EMBL/GenBank/DDBJ whole genome shotgun (WGS) entry which is preliminary data.</text>
</comment>
<evidence type="ECO:0000313" key="1">
    <source>
        <dbReference type="EMBL" id="KAI5673866.1"/>
    </source>
</evidence>
<keyword evidence="2" id="KW-1185">Reference proteome</keyword>
<accession>A0ACC0BMK3</accession>
<name>A0ACC0BMK3_CATRO</name>
<organism evidence="1 2">
    <name type="scientific">Catharanthus roseus</name>
    <name type="common">Madagascar periwinkle</name>
    <name type="synonym">Vinca rosea</name>
    <dbReference type="NCBI Taxonomy" id="4058"/>
    <lineage>
        <taxon>Eukaryota</taxon>
        <taxon>Viridiplantae</taxon>
        <taxon>Streptophyta</taxon>
        <taxon>Embryophyta</taxon>
        <taxon>Tracheophyta</taxon>
        <taxon>Spermatophyta</taxon>
        <taxon>Magnoliopsida</taxon>
        <taxon>eudicotyledons</taxon>
        <taxon>Gunneridae</taxon>
        <taxon>Pentapetalae</taxon>
        <taxon>asterids</taxon>
        <taxon>lamiids</taxon>
        <taxon>Gentianales</taxon>
        <taxon>Apocynaceae</taxon>
        <taxon>Rauvolfioideae</taxon>
        <taxon>Vinceae</taxon>
        <taxon>Catharanthinae</taxon>
        <taxon>Catharanthus</taxon>
    </lineage>
</organism>
<reference evidence="2" key="1">
    <citation type="journal article" date="2023" name="Nat. Plants">
        <title>Single-cell RNA sequencing provides a high-resolution roadmap for understanding the multicellular compartmentation of specialized metabolism.</title>
        <authorList>
            <person name="Sun S."/>
            <person name="Shen X."/>
            <person name="Li Y."/>
            <person name="Li Y."/>
            <person name="Wang S."/>
            <person name="Li R."/>
            <person name="Zhang H."/>
            <person name="Shen G."/>
            <person name="Guo B."/>
            <person name="Wei J."/>
            <person name="Xu J."/>
            <person name="St-Pierre B."/>
            <person name="Chen S."/>
            <person name="Sun C."/>
        </authorList>
    </citation>
    <scope>NUCLEOTIDE SEQUENCE [LARGE SCALE GENOMIC DNA]</scope>
</reference>
<dbReference type="EMBL" id="CM044703">
    <property type="protein sequence ID" value="KAI5673866.1"/>
    <property type="molecule type" value="Genomic_DNA"/>
</dbReference>
<evidence type="ECO:0000313" key="2">
    <source>
        <dbReference type="Proteomes" id="UP001060085"/>
    </source>
</evidence>
<dbReference type="Proteomes" id="UP001060085">
    <property type="component" value="Linkage Group LG03"/>
</dbReference>
<proteinExistence type="predicted"/>
<protein>
    <submittedName>
        <fullName evidence="1">Uncharacterized protein</fullName>
    </submittedName>
</protein>
<sequence>MPGTLPIIASPQFPHYNLTLSLLPLLPYSSPSLFLGSAFSLYFLPSSSRFVAPMLLSDLWSVSAMPPCCERLSSSTIVSGRNKRQRKEHGEGTWAIHEELSISLSLIPSLMCYEVLFCEIKVVPRVVSFSYDALFDILHDKCLGKFVENVWLSSEFSRFPSGYKYGAGHVLHLDDKPNKKLTRISIPRIMTLLPTTRVLEKSTPTTNGIPAAPTVAGRPLDGNSLKANTLPRLEAIFHLGKRASNHLSSCFALALVATPGCSCMSNQFTSSSTF</sequence>